<dbReference type="RefSeq" id="WP_283211378.1">
    <property type="nucleotide sequence ID" value="NZ_JASGBI010000001.1"/>
</dbReference>
<dbReference type="Proteomes" id="UP001321580">
    <property type="component" value="Unassembled WGS sequence"/>
</dbReference>
<comment type="caution">
    <text evidence="1">The sequence shown here is derived from an EMBL/GenBank/DDBJ whole genome shotgun (WGS) entry which is preliminary data.</text>
</comment>
<protein>
    <submittedName>
        <fullName evidence="1">Uncharacterized protein</fullName>
    </submittedName>
</protein>
<evidence type="ECO:0000313" key="1">
    <source>
        <dbReference type="EMBL" id="MDI9237881.1"/>
    </source>
</evidence>
<name>A0ABT6XCK7_9GAMM</name>
<evidence type="ECO:0000313" key="2">
    <source>
        <dbReference type="Proteomes" id="UP001321580"/>
    </source>
</evidence>
<sequence length="90" mass="10846">MSNRTFACLACRKLQRKPQSIAAFAFPVCHADCIRVDWKLHVPAPRKRRKWDRFWAQYLLERRMTEQFNDGLLGEELVLPLLNRRLVRRH</sequence>
<gene>
    <name evidence="1" type="ORF">QLQ15_03010</name>
</gene>
<dbReference type="EMBL" id="JASGBI010000001">
    <property type="protein sequence ID" value="MDI9237881.1"/>
    <property type="molecule type" value="Genomic_DNA"/>
</dbReference>
<organism evidence="1 2">
    <name type="scientific">Lysobacter stagni</name>
    <dbReference type="NCBI Taxonomy" id="3045172"/>
    <lineage>
        <taxon>Bacteria</taxon>
        <taxon>Pseudomonadati</taxon>
        <taxon>Pseudomonadota</taxon>
        <taxon>Gammaproteobacteria</taxon>
        <taxon>Lysobacterales</taxon>
        <taxon>Lysobacteraceae</taxon>
        <taxon>Lysobacter</taxon>
    </lineage>
</organism>
<reference evidence="1 2" key="1">
    <citation type="submission" date="2023-05" db="EMBL/GenBank/DDBJ databases">
        <title>Lysobacter sp. strain LF1 Genome sequencing and assembly.</title>
        <authorList>
            <person name="Jung Y."/>
        </authorList>
    </citation>
    <scope>NUCLEOTIDE SEQUENCE [LARGE SCALE GENOMIC DNA]</scope>
    <source>
        <strain evidence="1 2">LF1</strain>
    </source>
</reference>
<proteinExistence type="predicted"/>
<keyword evidence="2" id="KW-1185">Reference proteome</keyword>
<accession>A0ABT6XCK7</accession>